<reference evidence="1 2" key="1">
    <citation type="submission" date="2016-08" db="EMBL/GenBank/DDBJ databases">
        <title>Draft genome sequence of Candidatus Piscirickettsia litoralis, from seawater.</title>
        <authorList>
            <person name="Wan X."/>
            <person name="Lee A.J."/>
            <person name="Hou S."/>
            <person name="Donachie S.P."/>
        </authorList>
    </citation>
    <scope>NUCLEOTIDE SEQUENCE [LARGE SCALE GENOMIC DNA]</scope>
    <source>
        <strain evidence="1 2">Y2</strain>
    </source>
</reference>
<keyword evidence="2" id="KW-1185">Reference proteome</keyword>
<organism evidence="1 2">
    <name type="scientific">Piscirickettsia litoralis</name>
    <dbReference type="NCBI Taxonomy" id="1891921"/>
    <lineage>
        <taxon>Bacteria</taxon>
        <taxon>Pseudomonadati</taxon>
        <taxon>Pseudomonadota</taxon>
        <taxon>Gammaproteobacteria</taxon>
        <taxon>Thiotrichales</taxon>
        <taxon>Piscirickettsiaceae</taxon>
        <taxon>Piscirickettsia</taxon>
    </lineage>
</organism>
<sequence>MIITKFKLILTMLGVMPALLIFFDQTLALKNIIQLLTASGKIIISHPLGGHFVKELHQQDPVTVPHTLPDTLKQAQQLVQNLPLEVTQFINKSQLYVLVYQKK</sequence>
<gene>
    <name evidence="1" type="ORF">BGC07_06340</name>
</gene>
<comment type="caution">
    <text evidence="1">The sequence shown here is derived from an EMBL/GenBank/DDBJ whole genome shotgun (WGS) entry which is preliminary data.</text>
</comment>
<name>A0ABX3A291_9GAMM</name>
<dbReference type="Proteomes" id="UP000094329">
    <property type="component" value="Unassembled WGS sequence"/>
</dbReference>
<dbReference type="EMBL" id="MDTU01000001">
    <property type="protein sequence ID" value="ODN42615.1"/>
    <property type="molecule type" value="Genomic_DNA"/>
</dbReference>
<proteinExistence type="predicted"/>
<accession>A0ABX3A291</accession>
<protein>
    <submittedName>
        <fullName evidence="1">Uncharacterized protein</fullName>
    </submittedName>
</protein>
<evidence type="ECO:0000313" key="2">
    <source>
        <dbReference type="Proteomes" id="UP000094329"/>
    </source>
</evidence>
<evidence type="ECO:0000313" key="1">
    <source>
        <dbReference type="EMBL" id="ODN42615.1"/>
    </source>
</evidence>